<evidence type="ECO:0000313" key="2">
    <source>
        <dbReference type="EMBL" id="SVB62831.1"/>
    </source>
</evidence>
<reference evidence="2" key="1">
    <citation type="submission" date="2018-05" db="EMBL/GenBank/DDBJ databases">
        <authorList>
            <person name="Lanie J.A."/>
            <person name="Ng W.-L."/>
            <person name="Kazmierczak K.M."/>
            <person name="Andrzejewski T.M."/>
            <person name="Davidsen T.M."/>
            <person name="Wayne K.J."/>
            <person name="Tettelin H."/>
            <person name="Glass J.I."/>
            <person name="Rusch D."/>
            <person name="Podicherti R."/>
            <person name="Tsui H.-C.T."/>
            <person name="Winkler M.E."/>
        </authorList>
    </citation>
    <scope>NUCLEOTIDE SEQUENCE</scope>
</reference>
<protein>
    <submittedName>
        <fullName evidence="2">Uncharacterized protein</fullName>
    </submittedName>
</protein>
<evidence type="ECO:0000256" key="1">
    <source>
        <dbReference type="SAM" id="Coils"/>
    </source>
</evidence>
<dbReference type="AlphaFoldDB" id="A0A382FLI5"/>
<sequence length="68" mass="7899">MEEIFSNLLDNLELLNNQGLQALKEYKQKNSNFNDKQQEVYQKIESNIMNYKITLASDKCIAAHHGLI</sequence>
<dbReference type="EMBL" id="UINC01050175">
    <property type="protein sequence ID" value="SVB62831.1"/>
    <property type="molecule type" value="Genomic_DNA"/>
</dbReference>
<feature type="coiled-coil region" evidence="1">
    <location>
        <begin position="9"/>
        <end position="43"/>
    </location>
</feature>
<proteinExistence type="predicted"/>
<gene>
    <name evidence="2" type="ORF">METZ01_LOCUS215685</name>
</gene>
<organism evidence="2">
    <name type="scientific">marine metagenome</name>
    <dbReference type="NCBI Taxonomy" id="408172"/>
    <lineage>
        <taxon>unclassified sequences</taxon>
        <taxon>metagenomes</taxon>
        <taxon>ecological metagenomes</taxon>
    </lineage>
</organism>
<accession>A0A382FLI5</accession>
<keyword evidence="1" id="KW-0175">Coiled coil</keyword>
<name>A0A382FLI5_9ZZZZ</name>